<sequence length="39" mass="4387">MAVDSSILTIKPLKGVGKRQERTFEKQYVTLCVQGFMAL</sequence>
<comment type="caution">
    <text evidence="1">The sequence shown here is derived from an EMBL/GenBank/DDBJ whole genome shotgun (WGS) entry which is preliminary data.</text>
</comment>
<reference evidence="1 2" key="1">
    <citation type="submission" date="2018-12" db="EMBL/GenBank/DDBJ databases">
        <title>The complete genome of the methanogenic archaea of the candidate phylum Verstraetearchaeota, obtained from the metagenome of underground thermal water.</title>
        <authorList>
            <person name="Kadnikov V.V."/>
            <person name="Mardanov A.V."/>
            <person name="Beletsky A.V."/>
            <person name="Karnachuk O.V."/>
            <person name="Ravin N.V."/>
        </authorList>
    </citation>
    <scope>NUCLEOTIDE SEQUENCE [LARGE SCALE GENOMIC DNA]</scope>
    <source>
        <strain evidence="1">Ch88</strain>
    </source>
</reference>
<organism evidence="1 2">
    <name type="scientific">Methanosuratincola subterraneus</name>
    <dbReference type="NCBI Taxonomy" id="2593994"/>
    <lineage>
        <taxon>Archaea</taxon>
        <taxon>Thermoproteota</taxon>
        <taxon>Methanosuratincolia</taxon>
        <taxon>Candidatus Methanomethylicales</taxon>
        <taxon>Candidatus Methanomethylicaceae</taxon>
        <taxon>Candidatus Methanosuratincola (ex Vanwonterghem et al. 2016)</taxon>
    </lineage>
</organism>
<dbReference type="EMBL" id="RXGA01000003">
    <property type="protein sequence ID" value="RWX73068.1"/>
    <property type="molecule type" value="Genomic_DNA"/>
</dbReference>
<gene>
    <name evidence="1" type="ORF">Metus_1042</name>
</gene>
<evidence type="ECO:0000313" key="2">
    <source>
        <dbReference type="Proteomes" id="UP000288215"/>
    </source>
</evidence>
<accession>A0A3S3S7C1</accession>
<proteinExistence type="predicted"/>
<evidence type="ECO:0000313" key="1">
    <source>
        <dbReference type="EMBL" id="RWX73068.1"/>
    </source>
</evidence>
<dbReference type="AlphaFoldDB" id="A0A3S3S7C1"/>
<dbReference type="Proteomes" id="UP000288215">
    <property type="component" value="Unassembled WGS sequence"/>
</dbReference>
<name>A0A3S3S7C1_METS7</name>
<protein>
    <submittedName>
        <fullName evidence="1">Uncharacterized protein</fullName>
    </submittedName>
</protein>